<protein>
    <submittedName>
        <fullName evidence="2">DNA-binding transcriptional regulator YhcF (GntR family)</fullName>
    </submittedName>
</protein>
<dbReference type="EMBL" id="JAGIKZ010000013">
    <property type="protein sequence ID" value="MBP2241850.1"/>
    <property type="molecule type" value="Genomic_DNA"/>
</dbReference>
<dbReference type="InterPro" id="IPR036281">
    <property type="entry name" value="SinR/SinI_dimer_dom_sf"/>
</dbReference>
<dbReference type="Pfam" id="PF08671">
    <property type="entry name" value="SinI"/>
    <property type="match status" value="1"/>
</dbReference>
<gene>
    <name evidence="2" type="ORF">J2Z40_002423</name>
</gene>
<dbReference type="Proteomes" id="UP001519293">
    <property type="component" value="Unassembled WGS sequence"/>
</dbReference>
<keyword evidence="3" id="KW-1185">Reference proteome</keyword>
<organism evidence="2 3">
    <name type="scientific">Cytobacillus eiseniae</name>
    <dbReference type="NCBI Taxonomy" id="762947"/>
    <lineage>
        <taxon>Bacteria</taxon>
        <taxon>Bacillati</taxon>
        <taxon>Bacillota</taxon>
        <taxon>Bacilli</taxon>
        <taxon>Bacillales</taxon>
        <taxon>Bacillaceae</taxon>
        <taxon>Cytobacillus</taxon>
    </lineage>
</organism>
<evidence type="ECO:0000259" key="1">
    <source>
        <dbReference type="PROSITE" id="PS51500"/>
    </source>
</evidence>
<dbReference type="RefSeq" id="WP_245350079.1">
    <property type="nucleotide sequence ID" value="NZ_JAGIKZ010000013.1"/>
</dbReference>
<evidence type="ECO:0000313" key="3">
    <source>
        <dbReference type="Proteomes" id="UP001519293"/>
    </source>
</evidence>
<dbReference type="PROSITE" id="PS51500">
    <property type="entry name" value="SIN"/>
    <property type="match status" value="1"/>
</dbReference>
<sequence>MVDTKIEFAEIDQEWLQLIKEARELGIEKKEIIDYLNNGMQTIEN</sequence>
<proteinExistence type="predicted"/>
<accession>A0ABS4RG17</accession>
<keyword evidence="2" id="KW-0238">DNA-binding</keyword>
<dbReference type="GO" id="GO:0003677">
    <property type="term" value="F:DNA binding"/>
    <property type="evidence" value="ECO:0007669"/>
    <property type="project" value="UniProtKB-KW"/>
</dbReference>
<evidence type="ECO:0000313" key="2">
    <source>
        <dbReference type="EMBL" id="MBP2241850.1"/>
    </source>
</evidence>
<dbReference type="SUPFAM" id="SSF47406">
    <property type="entry name" value="SinR repressor dimerisation domain-like"/>
    <property type="match status" value="1"/>
</dbReference>
<dbReference type="InterPro" id="IPR010981">
    <property type="entry name" value="SinR/SinI_dimer_dom"/>
</dbReference>
<comment type="caution">
    <text evidence="2">The sequence shown here is derived from an EMBL/GenBank/DDBJ whole genome shotgun (WGS) entry which is preliminary data.</text>
</comment>
<name>A0ABS4RG17_9BACI</name>
<feature type="domain" description="Sin" evidence="1">
    <location>
        <begin position="2"/>
        <end position="40"/>
    </location>
</feature>
<reference evidence="2 3" key="1">
    <citation type="submission" date="2021-03" db="EMBL/GenBank/DDBJ databases">
        <title>Genomic Encyclopedia of Type Strains, Phase IV (KMG-IV): sequencing the most valuable type-strain genomes for metagenomic binning, comparative biology and taxonomic classification.</title>
        <authorList>
            <person name="Goeker M."/>
        </authorList>
    </citation>
    <scope>NUCLEOTIDE SEQUENCE [LARGE SCALE GENOMIC DNA]</scope>
    <source>
        <strain evidence="2 3">DSM 26675</strain>
    </source>
</reference>